<dbReference type="InterPro" id="IPR007472">
    <property type="entry name" value="N-end_Aminoacyl_Trfase_C"/>
</dbReference>
<evidence type="ECO:0000313" key="8">
    <source>
        <dbReference type="Proteomes" id="UP001281003"/>
    </source>
</evidence>
<sequence>MYNTSRMQTPDDAEAPYSFIFPIGYSSASDCGYCRGTSRAGKRKRYSYYATTKSLSTHLYQKLVDRYWRRSGSLLYRPNPKNSCCPHYTLRLDSTEFKPTKDQRQTVNRFNKYIIGPEYTYAAARLYPRTRQEVRKRRNEFDLVERIHEPEFKMLKKPPGPDHRFTVTLEPDEFTEEKYLVFENYQRIVHREGPDKISPEGFKRFLCNSPLKRETIEGEDGSERKVGTYHQCYWLDGKLVAVGVLDLLPDAVSSVYFFYHESIHSHHPGKLSAMREIGLAREGGYRWWYAGFYIHSCPKMKYKMDFKPQSVLDPETLTWDKMDKEALAVFDTRHYVSLSRERQRKESGGHAPPKIFEDHFVQPESDEEADEEEGDFLLDSSMPGISSLDEMKQVNMDQLAIVLDGAPGYFLASDLVNWAEKEITDRRSIKSMMAELVAAMGTDVMDEICVDLRRRTRML</sequence>
<dbReference type="EMBL" id="JAUTDP010000008">
    <property type="protein sequence ID" value="KAK3397315.1"/>
    <property type="molecule type" value="Genomic_DNA"/>
</dbReference>
<gene>
    <name evidence="7" type="ORF">B0T20DRAFT_454580</name>
</gene>
<evidence type="ECO:0000259" key="5">
    <source>
        <dbReference type="Pfam" id="PF04376"/>
    </source>
</evidence>
<dbReference type="PANTHER" id="PTHR21367">
    <property type="entry name" value="ARGININE-TRNA-PROTEIN TRANSFERASE 1"/>
    <property type="match status" value="1"/>
</dbReference>
<feature type="domain" description="N-end rule aminoacyl transferase C-terminal" evidence="6">
    <location>
        <begin position="177"/>
        <end position="313"/>
    </location>
</feature>
<dbReference type="InterPro" id="IPR030700">
    <property type="entry name" value="N-end_Aminoacyl_Trfase"/>
</dbReference>
<dbReference type="PANTHER" id="PTHR21367:SF1">
    <property type="entry name" value="ARGINYL-TRNA--PROTEIN TRANSFERASE 1"/>
    <property type="match status" value="1"/>
</dbReference>
<keyword evidence="3 7" id="KW-0808">Transferase</keyword>
<dbReference type="SUPFAM" id="SSF55729">
    <property type="entry name" value="Acyl-CoA N-acyltransferases (Nat)"/>
    <property type="match status" value="1"/>
</dbReference>
<keyword evidence="8" id="KW-1185">Reference proteome</keyword>
<evidence type="ECO:0000313" key="7">
    <source>
        <dbReference type="EMBL" id="KAK3397315.1"/>
    </source>
</evidence>
<evidence type="ECO:0000256" key="1">
    <source>
        <dbReference type="ARBA" id="ARBA00009991"/>
    </source>
</evidence>
<dbReference type="Pfam" id="PF04376">
    <property type="entry name" value="ATE_N"/>
    <property type="match status" value="1"/>
</dbReference>
<dbReference type="InterPro" id="IPR016181">
    <property type="entry name" value="Acyl_CoA_acyltransferase"/>
</dbReference>
<dbReference type="AlphaFoldDB" id="A0AAE0UB65"/>
<feature type="domain" description="N-end aminoacyl transferase N-terminal" evidence="5">
    <location>
        <begin position="29"/>
        <end position="105"/>
    </location>
</feature>
<accession>A0AAE0UB65</accession>
<reference evidence="7" key="1">
    <citation type="journal article" date="2023" name="Mol. Phylogenet. Evol.">
        <title>Genome-scale phylogeny and comparative genomics of the fungal order Sordariales.</title>
        <authorList>
            <person name="Hensen N."/>
            <person name="Bonometti L."/>
            <person name="Westerberg I."/>
            <person name="Brannstrom I.O."/>
            <person name="Guillou S."/>
            <person name="Cros-Aarteil S."/>
            <person name="Calhoun S."/>
            <person name="Haridas S."/>
            <person name="Kuo A."/>
            <person name="Mondo S."/>
            <person name="Pangilinan J."/>
            <person name="Riley R."/>
            <person name="LaButti K."/>
            <person name="Andreopoulos B."/>
            <person name="Lipzen A."/>
            <person name="Chen C."/>
            <person name="Yan M."/>
            <person name="Daum C."/>
            <person name="Ng V."/>
            <person name="Clum A."/>
            <person name="Steindorff A."/>
            <person name="Ohm R.A."/>
            <person name="Martin F."/>
            <person name="Silar P."/>
            <person name="Natvig D.O."/>
            <person name="Lalanne C."/>
            <person name="Gautier V."/>
            <person name="Ament-Velasquez S.L."/>
            <person name="Kruys A."/>
            <person name="Hutchinson M.I."/>
            <person name="Powell A.J."/>
            <person name="Barry K."/>
            <person name="Miller A.N."/>
            <person name="Grigoriev I.V."/>
            <person name="Debuchy R."/>
            <person name="Gladieux P."/>
            <person name="Hiltunen Thoren M."/>
            <person name="Johannesson H."/>
        </authorList>
    </citation>
    <scope>NUCLEOTIDE SEQUENCE</scope>
    <source>
        <strain evidence="7">FGSC 1904</strain>
    </source>
</reference>
<evidence type="ECO:0000256" key="2">
    <source>
        <dbReference type="ARBA" id="ARBA00012025"/>
    </source>
</evidence>
<dbReference type="EC" id="2.3.2.8" evidence="2"/>
<evidence type="ECO:0000256" key="4">
    <source>
        <dbReference type="ARBA" id="ARBA00023315"/>
    </source>
</evidence>
<evidence type="ECO:0000256" key="3">
    <source>
        <dbReference type="ARBA" id="ARBA00022679"/>
    </source>
</evidence>
<dbReference type="InterPro" id="IPR007471">
    <property type="entry name" value="N-end_Aminoacyl_Trfase_N"/>
</dbReference>
<reference evidence="7" key="2">
    <citation type="submission" date="2023-07" db="EMBL/GenBank/DDBJ databases">
        <authorList>
            <consortium name="Lawrence Berkeley National Laboratory"/>
            <person name="Haridas S."/>
            <person name="Hensen N."/>
            <person name="Bonometti L."/>
            <person name="Westerberg I."/>
            <person name="Brannstrom I.O."/>
            <person name="Guillou S."/>
            <person name="Cros-Aarteil S."/>
            <person name="Calhoun S."/>
            <person name="Kuo A."/>
            <person name="Mondo S."/>
            <person name="Pangilinan J."/>
            <person name="Riley R."/>
            <person name="LaButti K."/>
            <person name="Andreopoulos B."/>
            <person name="Lipzen A."/>
            <person name="Chen C."/>
            <person name="Yanf M."/>
            <person name="Daum C."/>
            <person name="Ng V."/>
            <person name="Clum A."/>
            <person name="Steindorff A."/>
            <person name="Ohm R."/>
            <person name="Martin F."/>
            <person name="Silar P."/>
            <person name="Natvig D."/>
            <person name="Lalanne C."/>
            <person name="Gautier V."/>
            <person name="Ament-velasquez S.L."/>
            <person name="Kruys A."/>
            <person name="Hutchinson M.I."/>
            <person name="Powell A.J."/>
            <person name="Barry K."/>
            <person name="Miller A.N."/>
            <person name="Grigoriev I.V."/>
            <person name="Debuchy R."/>
            <person name="Gladieux P."/>
            <person name="Thoren M.H."/>
            <person name="Johannesson H."/>
        </authorList>
    </citation>
    <scope>NUCLEOTIDE SEQUENCE</scope>
    <source>
        <strain evidence="7">FGSC 1904</strain>
    </source>
</reference>
<name>A0AAE0UB65_SORBR</name>
<dbReference type="GO" id="GO:0004057">
    <property type="term" value="F:arginyl-tRNA--protein transferase activity"/>
    <property type="evidence" value="ECO:0007669"/>
    <property type="project" value="UniProtKB-EC"/>
</dbReference>
<dbReference type="Proteomes" id="UP001281003">
    <property type="component" value="Unassembled WGS sequence"/>
</dbReference>
<evidence type="ECO:0000259" key="6">
    <source>
        <dbReference type="Pfam" id="PF04377"/>
    </source>
</evidence>
<protein>
    <recommendedName>
        <fullName evidence="2">arginyltransferase</fullName>
        <ecNumber evidence="2">2.3.2.8</ecNumber>
    </recommendedName>
</protein>
<dbReference type="GO" id="GO:0005737">
    <property type="term" value="C:cytoplasm"/>
    <property type="evidence" value="ECO:0007669"/>
    <property type="project" value="TreeGrafter"/>
</dbReference>
<organism evidence="7 8">
    <name type="scientific">Sordaria brevicollis</name>
    <dbReference type="NCBI Taxonomy" id="83679"/>
    <lineage>
        <taxon>Eukaryota</taxon>
        <taxon>Fungi</taxon>
        <taxon>Dikarya</taxon>
        <taxon>Ascomycota</taxon>
        <taxon>Pezizomycotina</taxon>
        <taxon>Sordariomycetes</taxon>
        <taxon>Sordariomycetidae</taxon>
        <taxon>Sordariales</taxon>
        <taxon>Sordariaceae</taxon>
        <taxon>Sordaria</taxon>
    </lineage>
</organism>
<comment type="caution">
    <text evidence="7">The sequence shown here is derived from an EMBL/GenBank/DDBJ whole genome shotgun (WGS) entry which is preliminary data.</text>
</comment>
<keyword evidence="4" id="KW-0012">Acyltransferase</keyword>
<dbReference type="Pfam" id="PF04377">
    <property type="entry name" value="ATE_C"/>
    <property type="match status" value="1"/>
</dbReference>
<proteinExistence type="inferred from homology"/>
<comment type="similarity">
    <text evidence="1">Belongs to the R-transferase family.</text>
</comment>